<dbReference type="Gene3D" id="1.20.272.10">
    <property type="match status" value="1"/>
</dbReference>
<dbReference type="Pfam" id="PF22608">
    <property type="entry name" value="DNAX_ATPase_lid"/>
    <property type="match status" value="1"/>
</dbReference>
<feature type="domain" description="AAA+ ATPase" evidence="12">
    <location>
        <begin position="40"/>
        <end position="182"/>
    </location>
</feature>
<keyword evidence="9 11" id="KW-0239">DNA-directed DNA polymerase</keyword>
<comment type="similarity">
    <text evidence="1 11">Belongs to the DnaX/STICHEL family.</text>
</comment>
<dbReference type="CDD" id="cd18137">
    <property type="entry name" value="HLD_clamp_pol_III_gamma_tau"/>
    <property type="match status" value="1"/>
</dbReference>
<dbReference type="Gene3D" id="3.40.50.300">
    <property type="entry name" value="P-loop containing nucleotide triphosphate hydrolases"/>
    <property type="match status" value="1"/>
</dbReference>
<dbReference type="InterPro" id="IPR003593">
    <property type="entry name" value="AAA+_ATPase"/>
</dbReference>
<comment type="function">
    <text evidence="11">DNA polymerase III is a complex, multichain enzyme responsible for most of the replicative synthesis in bacteria. This DNA polymerase also exhibits 3' to 5' exonuclease activity.</text>
</comment>
<reference evidence="13 14" key="1">
    <citation type="submission" date="2023-12" db="EMBL/GenBank/DDBJ databases">
        <title>Description of an unclassified Opitutus bacterium of Verrucomicrobiota.</title>
        <authorList>
            <person name="Zhang D.-F."/>
        </authorList>
    </citation>
    <scope>NUCLEOTIDE SEQUENCE [LARGE SCALE GENOMIC DNA]</scope>
    <source>
        <strain evidence="13 14">WL0086</strain>
    </source>
</reference>
<protein>
    <recommendedName>
        <fullName evidence="11">DNA polymerase III subunit gamma/tau</fullName>
        <ecNumber evidence="11">2.7.7.7</ecNumber>
    </recommendedName>
</protein>
<evidence type="ECO:0000256" key="11">
    <source>
        <dbReference type="RuleBase" id="RU364063"/>
    </source>
</evidence>
<dbReference type="Proteomes" id="UP000738431">
    <property type="component" value="Chromosome"/>
</dbReference>
<dbReference type="PANTHER" id="PTHR11669:SF0">
    <property type="entry name" value="PROTEIN STICHEL-LIKE 2"/>
    <property type="match status" value="1"/>
</dbReference>
<keyword evidence="5" id="KW-0479">Metal-binding</keyword>
<dbReference type="CDD" id="cd00009">
    <property type="entry name" value="AAA"/>
    <property type="match status" value="1"/>
</dbReference>
<dbReference type="InterPro" id="IPR008921">
    <property type="entry name" value="DNA_pol3_clamp-load_cplx_C"/>
</dbReference>
<dbReference type="Pfam" id="PF12169">
    <property type="entry name" value="DNA_pol3_gamma3"/>
    <property type="match status" value="1"/>
</dbReference>
<evidence type="ECO:0000256" key="8">
    <source>
        <dbReference type="ARBA" id="ARBA00022840"/>
    </source>
</evidence>
<dbReference type="Pfam" id="PF13177">
    <property type="entry name" value="DNA_pol3_delta2"/>
    <property type="match status" value="1"/>
</dbReference>
<name>A0ABZ1CCN0_9BACT</name>
<sequence length="389" mass="41899">MAAKGYQVIARKWRPQTFADVVGQDHVVRTLRNAIARDRIAHAYLFVGPRGTGKTSTARIFAKALNCTDGPNADFDPADPSCVSIAEGTHLDVIEIDGASNNGVDQVRDLRDTVQYAPAQGKFKVYIIDEVHMLSAAAFNALLKTLEEPPEHVKFVFATTDPQKVLATIVSRCQRFDLKPIPAPLIVERLRKIGDDEGVKVTAEALECIARMADGGMRDAQSIFDQMISFCGNDITEPDVLDVYGLISAEKLTELAGAIAAGDHRKLIAIVDECDESGRDLVRLLSDLQVIVRTALLDAIAQGGKTKQLGPDLTTEQVTRLLDALREGEGGVKLGLAEKINLEVTLLKAVEASRARAIDSLIKELSALAEIAPDGAEVAAAAGDEKKKP</sequence>
<evidence type="ECO:0000256" key="3">
    <source>
        <dbReference type="ARBA" id="ARBA00022695"/>
    </source>
</evidence>
<keyword evidence="2 11" id="KW-0808">Transferase</keyword>
<dbReference type="Gene3D" id="1.10.8.60">
    <property type="match status" value="1"/>
</dbReference>
<dbReference type="NCBIfam" id="NF004046">
    <property type="entry name" value="PRK05563.1"/>
    <property type="match status" value="1"/>
</dbReference>
<keyword evidence="7" id="KW-0862">Zinc</keyword>
<evidence type="ECO:0000256" key="4">
    <source>
        <dbReference type="ARBA" id="ARBA00022705"/>
    </source>
</evidence>
<dbReference type="EC" id="2.7.7.7" evidence="11"/>
<keyword evidence="14" id="KW-1185">Reference proteome</keyword>
<evidence type="ECO:0000256" key="10">
    <source>
        <dbReference type="ARBA" id="ARBA00049244"/>
    </source>
</evidence>
<dbReference type="SUPFAM" id="SSF52540">
    <property type="entry name" value="P-loop containing nucleoside triphosphate hydrolases"/>
    <property type="match status" value="1"/>
</dbReference>
<evidence type="ECO:0000256" key="7">
    <source>
        <dbReference type="ARBA" id="ARBA00022833"/>
    </source>
</evidence>
<dbReference type="SUPFAM" id="SSF48019">
    <property type="entry name" value="post-AAA+ oligomerization domain-like"/>
    <property type="match status" value="1"/>
</dbReference>
<dbReference type="InterPro" id="IPR022754">
    <property type="entry name" value="DNA_pol_III_gamma-3"/>
</dbReference>
<dbReference type="GO" id="GO:0003887">
    <property type="term" value="F:DNA-directed DNA polymerase activity"/>
    <property type="evidence" value="ECO:0007669"/>
    <property type="project" value="UniProtKB-EC"/>
</dbReference>
<keyword evidence="3 11" id="KW-0548">Nucleotidyltransferase</keyword>
<evidence type="ECO:0000313" key="14">
    <source>
        <dbReference type="Proteomes" id="UP000738431"/>
    </source>
</evidence>
<dbReference type="PRINTS" id="PR00300">
    <property type="entry name" value="CLPPROTEASEA"/>
</dbReference>
<comment type="catalytic activity">
    <reaction evidence="10 11">
        <text>DNA(n) + a 2'-deoxyribonucleoside 5'-triphosphate = DNA(n+1) + diphosphate</text>
        <dbReference type="Rhea" id="RHEA:22508"/>
        <dbReference type="Rhea" id="RHEA-COMP:17339"/>
        <dbReference type="Rhea" id="RHEA-COMP:17340"/>
        <dbReference type="ChEBI" id="CHEBI:33019"/>
        <dbReference type="ChEBI" id="CHEBI:61560"/>
        <dbReference type="ChEBI" id="CHEBI:173112"/>
        <dbReference type="EC" id="2.7.7.7"/>
    </reaction>
</comment>
<keyword evidence="6 11" id="KW-0547">Nucleotide-binding</keyword>
<dbReference type="PANTHER" id="PTHR11669">
    <property type="entry name" value="REPLICATION FACTOR C / DNA POLYMERASE III GAMMA-TAU SUBUNIT"/>
    <property type="match status" value="1"/>
</dbReference>
<dbReference type="SMART" id="SM00382">
    <property type="entry name" value="AAA"/>
    <property type="match status" value="1"/>
</dbReference>
<evidence type="ECO:0000256" key="1">
    <source>
        <dbReference type="ARBA" id="ARBA00006360"/>
    </source>
</evidence>
<evidence type="ECO:0000256" key="5">
    <source>
        <dbReference type="ARBA" id="ARBA00022723"/>
    </source>
</evidence>
<dbReference type="InterPro" id="IPR012763">
    <property type="entry name" value="DNA_pol_III_sug/sutau_N"/>
</dbReference>
<evidence type="ECO:0000313" key="13">
    <source>
        <dbReference type="EMBL" id="WRQ89253.1"/>
    </source>
</evidence>
<gene>
    <name evidence="11 13" type="primary">dnaX</name>
    <name evidence="13" type="ORF">K1X11_007520</name>
</gene>
<dbReference type="InterPro" id="IPR045085">
    <property type="entry name" value="HLD_clamp_pol_III_gamma_tau"/>
</dbReference>
<dbReference type="NCBIfam" id="TIGR02397">
    <property type="entry name" value="dnaX_nterm"/>
    <property type="match status" value="1"/>
</dbReference>
<comment type="subunit">
    <text evidence="11">DNA polymerase III contains a core (composed of alpha, epsilon and theta chains) that associates with a tau subunit. This core dimerizes to form the POLIII' complex. PolIII' associates with the gamma complex (composed of gamma, delta, delta', psi and chi chains) and with the beta chain to form the complete DNA polymerase III complex.</text>
</comment>
<keyword evidence="8 11" id="KW-0067">ATP-binding</keyword>
<dbReference type="InterPro" id="IPR001270">
    <property type="entry name" value="ClpA/B"/>
</dbReference>
<dbReference type="EMBL" id="CP139781">
    <property type="protein sequence ID" value="WRQ89253.1"/>
    <property type="molecule type" value="Genomic_DNA"/>
</dbReference>
<keyword evidence="4 11" id="KW-0235">DNA replication</keyword>
<dbReference type="RefSeq" id="WP_221030055.1">
    <property type="nucleotide sequence ID" value="NZ_CP139781.1"/>
</dbReference>
<evidence type="ECO:0000256" key="9">
    <source>
        <dbReference type="ARBA" id="ARBA00022932"/>
    </source>
</evidence>
<organism evidence="13 14">
    <name type="scientific">Actomonas aquatica</name>
    <dbReference type="NCBI Taxonomy" id="2866162"/>
    <lineage>
        <taxon>Bacteria</taxon>
        <taxon>Pseudomonadati</taxon>
        <taxon>Verrucomicrobiota</taxon>
        <taxon>Opitutia</taxon>
        <taxon>Opitutales</taxon>
        <taxon>Opitutaceae</taxon>
        <taxon>Actomonas</taxon>
    </lineage>
</organism>
<evidence type="ECO:0000256" key="6">
    <source>
        <dbReference type="ARBA" id="ARBA00022741"/>
    </source>
</evidence>
<dbReference type="InterPro" id="IPR050238">
    <property type="entry name" value="DNA_Rep/Repair_Clamp_Loader"/>
</dbReference>
<dbReference type="InterPro" id="IPR027417">
    <property type="entry name" value="P-loop_NTPase"/>
</dbReference>
<accession>A0ABZ1CCN0</accession>
<proteinExistence type="inferred from homology"/>
<evidence type="ECO:0000259" key="12">
    <source>
        <dbReference type="SMART" id="SM00382"/>
    </source>
</evidence>
<evidence type="ECO:0000256" key="2">
    <source>
        <dbReference type="ARBA" id="ARBA00022679"/>
    </source>
</evidence>